<name>A0ABS8UQB7_DATST</name>
<dbReference type="EMBL" id="JACEIK010002417">
    <property type="protein sequence ID" value="MCD9561043.1"/>
    <property type="molecule type" value="Genomic_DNA"/>
</dbReference>
<evidence type="ECO:0000256" key="1">
    <source>
        <dbReference type="SAM" id="MobiDB-lite"/>
    </source>
</evidence>
<feature type="compositionally biased region" description="Polar residues" evidence="1">
    <location>
        <begin position="18"/>
        <end position="29"/>
    </location>
</feature>
<proteinExistence type="predicted"/>
<protein>
    <submittedName>
        <fullName evidence="2">Uncharacterized protein</fullName>
    </submittedName>
</protein>
<keyword evidence="3" id="KW-1185">Reference proteome</keyword>
<accession>A0ABS8UQB7</accession>
<evidence type="ECO:0000313" key="3">
    <source>
        <dbReference type="Proteomes" id="UP000823775"/>
    </source>
</evidence>
<reference evidence="2 3" key="1">
    <citation type="journal article" date="2021" name="BMC Genomics">
        <title>Datura genome reveals duplications of psychoactive alkaloid biosynthetic genes and high mutation rate following tissue culture.</title>
        <authorList>
            <person name="Rajewski A."/>
            <person name="Carter-House D."/>
            <person name="Stajich J."/>
            <person name="Litt A."/>
        </authorList>
    </citation>
    <scope>NUCLEOTIDE SEQUENCE [LARGE SCALE GENOMIC DNA]</scope>
    <source>
        <strain evidence="2">AR-01</strain>
    </source>
</reference>
<dbReference type="Proteomes" id="UP000823775">
    <property type="component" value="Unassembled WGS sequence"/>
</dbReference>
<feature type="region of interest" description="Disordered" evidence="1">
    <location>
        <begin position="1"/>
        <end position="104"/>
    </location>
</feature>
<gene>
    <name evidence="2" type="ORF">HAX54_019977</name>
</gene>
<evidence type="ECO:0000313" key="2">
    <source>
        <dbReference type="EMBL" id="MCD9561043.1"/>
    </source>
</evidence>
<feature type="non-terminal residue" evidence="2">
    <location>
        <position position="1"/>
    </location>
</feature>
<feature type="compositionally biased region" description="Basic and acidic residues" evidence="1">
    <location>
        <begin position="1"/>
        <end position="17"/>
    </location>
</feature>
<sequence length="104" mass="11137">KKADDSSHDTNTSREAVEQNTTSPNSTPTYDEVLAPMPSTPAPAEAEVLSPMPPTTEPTETDSPRNSTSKSISDHVTESESSSETSDMHVIEDLVSNDGQEMNT</sequence>
<comment type="caution">
    <text evidence="2">The sequence shown here is derived from an EMBL/GenBank/DDBJ whole genome shotgun (WGS) entry which is preliminary data.</text>
</comment>
<organism evidence="2 3">
    <name type="scientific">Datura stramonium</name>
    <name type="common">Jimsonweed</name>
    <name type="synonym">Common thornapple</name>
    <dbReference type="NCBI Taxonomy" id="4076"/>
    <lineage>
        <taxon>Eukaryota</taxon>
        <taxon>Viridiplantae</taxon>
        <taxon>Streptophyta</taxon>
        <taxon>Embryophyta</taxon>
        <taxon>Tracheophyta</taxon>
        <taxon>Spermatophyta</taxon>
        <taxon>Magnoliopsida</taxon>
        <taxon>eudicotyledons</taxon>
        <taxon>Gunneridae</taxon>
        <taxon>Pentapetalae</taxon>
        <taxon>asterids</taxon>
        <taxon>lamiids</taxon>
        <taxon>Solanales</taxon>
        <taxon>Solanaceae</taxon>
        <taxon>Solanoideae</taxon>
        <taxon>Datureae</taxon>
        <taxon>Datura</taxon>
    </lineage>
</organism>